<keyword evidence="2" id="KW-1185">Reference proteome</keyword>
<reference evidence="1 2" key="1">
    <citation type="journal article" date="2018" name="PLoS ONE">
        <title>The draft genome of Kipferlia bialata reveals reductive genome evolution in fornicate parasites.</title>
        <authorList>
            <person name="Tanifuji G."/>
            <person name="Takabayashi S."/>
            <person name="Kume K."/>
            <person name="Takagi M."/>
            <person name="Nakayama T."/>
            <person name="Kamikawa R."/>
            <person name="Inagaki Y."/>
            <person name="Hashimoto T."/>
        </authorList>
    </citation>
    <scope>NUCLEOTIDE SEQUENCE [LARGE SCALE GENOMIC DNA]</scope>
    <source>
        <strain evidence="1">NY0173</strain>
    </source>
</reference>
<feature type="non-terminal residue" evidence="1">
    <location>
        <position position="1"/>
    </location>
</feature>
<proteinExistence type="predicted"/>
<comment type="caution">
    <text evidence="1">The sequence shown here is derived from an EMBL/GenBank/DDBJ whole genome shotgun (WGS) entry which is preliminary data.</text>
</comment>
<evidence type="ECO:0000313" key="1">
    <source>
        <dbReference type="EMBL" id="GIQ91412.1"/>
    </source>
</evidence>
<sequence length="166" mass="18091">VYGHAVGSALCPLSTLPQEVPAVRTGGVAMSDPSDAGPEGRCIFRCPSLALCSQTQLAPGEERTFVASFDLPESLSPSLHTPSLDIRYTAEAAAEVSVRATQRLERVRKYLLFRQQQTVVGGYEVKVLSVKSRCVVKRPYHPRQEGERVAVPKGLPANLPIHRNNK</sequence>
<organism evidence="1 2">
    <name type="scientific">Kipferlia bialata</name>
    <dbReference type="NCBI Taxonomy" id="797122"/>
    <lineage>
        <taxon>Eukaryota</taxon>
        <taxon>Metamonada</taxon>
        <taxon>Carpediemonas-like organisms</taxon>
        <taxon>Kipferlia</taxon>
    </lineage>
</organism>
<name>A0A9K3DA58_9EUKA</name>
<feature type="non-terminal residue" evidence="1">
    <location>
        <position position="166"/>
    </location>
</feature>
<accession>A0A9K3DA58</accession>
<dbReference type="AlphaFoldDB" id="A0A9K3DA58"/>
<dbReference type="EMBL" id="BDIP01007667">
    <property type="protein sequence ID" value="GIQ91412.1"/>
    <property type="molecule type" value="Genomic_DNA"/>
</dbReference>
<protein>
    <submittedName>
        <fullName evidence="1">Uncharacterized protein</fullName>
    </submittedName>
</protein>
<gene>
    <name evidence="1" type="ORF">KIPB_014652</name>
</gene>
<evidence type="ECO:0000313" key="2">
    <source>
        <dbReference type="Proteomes" id="UP000265618"/>
    </source>
</evidence>
<dbReference type="Proteomes" id="UP000265618">
    <property type="component" value="Unassembled WGS sequence"/>
</dbReference>